<dbReference type="CDD" id="cd17320">
    <property type="entry name" value="MFS_MdfA_MDR_like"/>
    <property type="match status" value="1"/>
</dbReference>
<accession>A0A918VH83</accession>
<dbReference type="InterPro" id="IPR011701">
    <property type="entry name" value="MFS"/>
</dbReference>
<keyword evidence="2" id="KW-0813">Transport</keyword>
<feature type="transmembrane region" description="Helical" evidence="6">
    <location>
        <begin position="287"/>
        <end position="310"/>
    </location>
</feature>
<feature type="transmembrane region" description="Helical" evidence="6">
    <location>
        <begin position="222"/>
        <end position="246"/>
    </location>
</feature>
<gene>
    <name evidence="8" type="primary">bcr</name>
    <name evidence="8" type="ORF">GCM10008090_00290</name>
</gene>
<feature type="transmembrane region" description="Helical" evidence="6">
    <location>
        <begin position="199"/>
        <end position="216"/>
    </location>
</feature>
<evidence type="ECO:0000256" key="1">
    <source>
        <dbReference type="ARBA" id="ARBA00004141"/>
    </source>
</evidence>
<dbReference type="Pfam" id="PF07690">
    <property type="entry name" value="MFS_1"/>
    <property type="match status" value="1"/>
</dbReference>
<keyword evidence="3 6" id="KW-0812">Transmembrane</keyword>
<dbReference type="Gene3D" id="1.20.1720.10">
    <property type="entry name" value="Multidrug resistance protein D"/>
    <property type="match status" value="1"/>
</dbReference>
<feature type="domain" description="Major facilitator superfamily (MFS) profile" evidence="7">
    <location>
        <begin position="1"/>
        <end position="375"/>
    </location>
</feature>
<reference evidence="8" key="1">
    <citation type="journal article" date="2014" name="Int. J. Syst. Evol. Microbiol.">
        <title>Complete genome sequence of Corynebacterium casei LMG S-19264T (=DSM 44701T), isolated from a smear-ripened cheese.</title>
        <authorList>
            <consortium name="US DOE Joint Genome Institute (JGI-PGF)"/>
            <person name="Walter F."/>
            <person name="Albersmeier A."/>
            <person name="Kalinowski J."/>
            <person name="Ruckert C."/>
        </authorList>
    </citation>
    <scope>NUCLEOTIDE SEQUENCE</scope>
    <source>
        <strain evidence="8">KCTC 12711</strain>
    </source>
</reference>
<proteinExistence type="predicted"/>
<protein>
    <submittedName>
        <fullName evidence="8">Bcr/CflA family drug resistance efflux transporter</fullName>
    </submittedName>
</protein>
<dbReference type="GO" id="GO:0022857">
    <property type="term" value="F:transmembrane transporter activity"/>
    <property type="evidence" value="ECO:0007669"/>
    <property type="project" value="InterPro"/>
</dbReference>
<feature type="transmembrane region" description="Helical" evidence="6">
    <location>
        <begin position="29"/>
        <end position="48"/>
    </location>
</feature>
<dbReference type="InterPro" id="IPR036259">
    <property type="entry name" value="MFS_trans_sf"/>
</dbReference>
<dbReference type="Proteomes" id="UP000614811">
    <property type="component" value="Unassembled WGS sequence"/>
</dbReference>
<reference evidence="8" key="2">
    <citation type="submission" date="2020-09" db="EMBL/GenBank/DDBJ databases">
        <authorList>
            <person name="Sun Q."/>
            <person name="Kim S."/>
        </authorList>
    </citation>
    <scope>NUCLEOTIDE SEQUENCE</scope>
    <source>
        <strain evidence="8">KCTC 12711</strain>
    </source>
</reference>
<evidence type="ECO:0000256" key="6">
    <source>
        <dbReference type="SAM" id="Phobius"/>
    </source>
</evidence>
<dbReference type="EMBL" id="BMXA01000001">
    <property type="protein sequence ID" value="GGZ96045.1"/>
    <property type="molecule type" value="Genomic_DNA"/>
</dbReference>
<feature type="transmembrane region" description="Helical" evidence="6">
    <location>
        <begin position="118"/>
        <end position="144"/>
    </location>
</feature>
<comment type="caution">
    <text evidence="8">The sequence shown here is derived from an EMBL/GenBank/DDBJ whole genome shotgun (WGS) entry which is preliminary data.</text>
</comment>
<keyword evidence="4 6" id="KW-1133">Transmembrane helix</keyword>
<keyword evidence="5 6" id="KW-0472">Membrane</keyword>
<feature type="transmembrane region" description="Helical" evidence="6">
    <location>
        <begin position="322"/>
        <end position="345"/>
    </location>
</feature>
<organism evidence="8 9">
    <name type="scientific">Arenicella chitinivorans</name>
    <dbReference type="NCBI Taxonomy" id="1329800"/>
    <lineage>
        <taxon>Bacteria</taxon>
        <taxon>Pseudomonadati</taxon>
        <taxon>Pseudomonadota</taxon>
        <taxon>Gammaproteobacteria</taxon>
        <taxon>Arenicellales</taxon>
        <taxon>Arenicellaceae</taxon>
        <taxon>Arenicella</taxon>
    </lineage>
</organism>
<feature type="transmembrane region" description="Helical" evidence="6">
    <location>
        <begin position="60"/>
        <end position="79"/>
    </location>
</feature>
<comment type="subcellular location">
    <subcellularLocation>
        <location evidence="1">Membrane</location>
        <topology evidence="1">Multi-pass membrane protein</topology>
    </subcellularLocation>
</comment>
<evidence type="ECO:0000256" key="5">
    <source>
        <dbReference type="ARBA" id="ARBA00023136"/>
    </source>
</evidence>
<dbReference type="PROSITE" id="PS50850">
    <property type="entry name" value="MFS"/>
    <property type="match status" value="1"/>
</dbReference>
<keyword evidence="9" id="KW-1185">Reference proteome</keyword>
<evidence type="ECO:0000259" key="7">
    <source>
        <dbReference type="PROSITE" id="PS50850"/>
    </source>
</evidence>
<feature type="transmembrane region" description="Helical" evidence="6">
    <location>
        <begin position="351"/>
        <end position="370"/>
    </location>
</feature>
<name>A0A918VH83_9GAMM</name>
<dbReference type="AlphaFoldDB" id="A0A918VH83"/>
<evidence type="ECO:0000256" key="4">
    <source>
        <dbReference type="ARBA" id="ARBA00022989"/>
    </source>
</evidence>
<dbReference type="PANTHER" id="PTHR23502">
    <property type="entry name" value="MAJOR FACILITATOR SUPERFAMILY"/>
    <property type="match status" value="1"/>
</dbReference>
<evidence type="ECO:0000313" key="9">
    <source>
        <dbReference type="Proteomes" id="UP000614811"/>
    </source>
</evidence>
<dbReference type="PANTHER" id="PTHR23502:SF132">
    <property type="entry name" value="POLYAMINE TRANSPORTER 2-RELATED"/>
    <property type="match status" value="1"/>
</dbReference>
<feature type="transmembrane region" description="Helical" evidence="6">
    <location>
        <begin position="150"/>
        <end position="168"/>
    </location>
</feature>
<evidence type="ECO:0000313" key="8">
    <source>
        <dbReference type="EMBL" id="GGZ96045.1"/>
    </source>
</evidence>
<dbReference type="GO" id="GO:0005886">
    <property type="term" value="C:plasma membrane"/>
    <property type="evidence" value="ECO:0007669"/>
    <property type="project" value="TreeGrafter"/>
</dbReference>
<feature type="transmembrane region" description="Helical" evidence="6">
    <location>
        <begin position="85"/>
        <end position="106"/>
    </location>
</feature>
<evidence type="ECO:0000256" key="3">
    <source>
        <dbReference type="ARBA" id="ARBA00022692"/>
    </source>
</evidence>
<feature type="transmembrane region" description="Helical" evidence="6">
    <location>
        <begin position="258"/>
        <end position="281"/>
    </location>
</feature>
<dbReference type="SUPFAM" id="SSF103473">
    <property type="entry name" value="MFS general substrate transporter"/>
    <property type="match status" value="1"/>
</dbReference>
<sequence>MSLVAISIDALLPAFGVMASALDVSDPNRVQLVISALFLGLAMGQLVCGPLSDAFGRKPVLFVALSVYFVGTVVCYLASSLEMLLLGRWIQGLGVAGPNIAAVSLVRDRYKGREMARIMSLVMMIFIMVPTLAPALGQAILLIADWRAIFVLYFIYAMLILGWIYCRLSESLPADKRIPFRAARLAAGFREVLSNRSTTSLMVCMGMVFGCLIGYINSCQQIIQVQFGAGKMFSVYFGMLALLLGVSSMCNSRLVERLGMHFIASRAFSMIVVSSFTFLVLQQFIDITLWMFLLYAATLFGSFGFIFGNLNAMAMEPMGHLAGIASAVIGSTSSLMSISLGTLIGQLYDGSVMPITTGALILGSLAWLLLQYANGHKQLSESVPS</sequence>
<evidence type="ECO:0000256" key="2">
    <source>
        <dbReference type="ARBA" id="ARBA00022448"/>
    </source>
</evidence>
<dbReference type="InterPro" id="IPR020846">
    <property type="entry name" value="MFS_dom"/>
</dbReference>